<dbReference type="InterPro" id="IPR036872">
    <property type="entry name" value="CH_dom_sf"/>
</dbReference>
<feature type="compositionally biased region" description="Polar residues" evidence="3">
    <location>
        <begin position="1781"/>
        <end position="1798"/>
    </location>
</feature>
<feature type="compositionally biased region" description="Polar residues" evidence="3">
    <location>
        <begin position="844"/>
        <end position="858"/>
    </location>
</feature>
<protein>
    <recommendedName>
        <fullName evidence="4">Calponin-homology (CH) domain-containing protein</fullName>
    </recommendedName>
</protein>
<evidence type="ECO:0000313" key="6">
    <source>
        <dbReference type="Proteomes" id="UP000318571"/>
    </source>
</evidence>
<feature type="compositionally biased region" description="Polar residues" evidence="3">
    <location>
        <begin position="1046"/>
        <end position="1063"/>
    </location>
</feature>
<feature type="region of interest" description="Disordered" evidence="3">
    <location>
        <begin position="556"/>
        <end position="575"/>
    </location>
</feature>
<feature type="domain" description="Calponin-homology (CH)" evidence="4">
    <location>
        <begin position="20"/>
        <end position="129"/>
    </location>
</feature>
<evidence type="ECO:0000313" key="5">
    <source>
        <dbReference type="EMBL" id="TRY75006.1"/>
    </source>
</evidence>
<feature type="compositionally biased region" description="Low complexity" evidence="3">
    <location>
        <begin position="1596"/>
        <end position="1614"/>
    </location>
</feature>
<evidence type="ECO:0000256" key="1">
    <source>
        <dbReference type="ARBA" id="ARBA00006255"/>
    </source>
</evidence>
<feature type="region of interest" description="Disordered" evidence="3">
    <location>
        <begin position="1559"/>
        <end position="1617"/>
    </location>
</feature>
<feature type="compositionally biased region" description="Polar residues" evidence="3">
    <location>
        <begin position="410"/>
        <end position="419"/>
    </location>
</feature>
<dbReference type="SUPFAM" id="SSF52540">
    <property type="entry name" value="P-loop containing nucleoside triphosphate hydrolases"/>
    <property type="match status" value="1"/>
</dbReference>
<evidence type="ECO:0000256" key="3">
    <source>
        <dbReference type="SAM" id="MobiDB-lite"/>
    </source>
</evidence>
<feature type="region of interest" description="Disordered" evidence="3">
    <location>
        <begin position="588"/>
        <end position="618"/>
    </location>
</feature>
<feature type="region of interest" description="Disordered" evidence="3">
    <location>
        <begin position="1438"/>
        <end position="1457"/>
    </location>
</feature>
<feature type="compositionally biased region" description="Polar residues" evidence="3">
    <location>
        <begin position="1206"/>
        <end position="1236"/>
    </location>
</feature>
<feature type="compositionally biased region" description="Polar residues" evidence="3">
    <location>
        <begin position="352"/>
        <end position="382"/>
    </location>
</feature>
<feature type="compositionally biased region" description="Polar residues" evidence="3">
    <location>
        <begin position="1155"/>
        <end position="1176"/>
    </location>
</feature>
<dbReference type="PANTHER" id="PTHR12784">
    <property type="entry name" value="STEERIN"/>
    <property type="match status" value="1"/>
</dbReference>
<dbReference type="OrthoDB" id="2161974at2759"/>
<feature type="region of interest" description="Disordered" evidence="3">
    <location>
        <begin position="133"/>
        <end position="523"/>
    </location>
</feature>
<feature type="compositionally biased region" description="Polar residues" evidence="3">
    <location>
        <begin position="942"/>
        <end position="952"/>
    </location>
</feature>
<feature type="region of interest" description="Disordered" evidence="3">
    <location>
        <begin position="1155"/>
        <end position="1249"/>
    </location>
</feature>
<dbReference type="SMART" id="SM00033">
    <property type="entry name" value="CH"/>
    <property type="match status" value="1"/>
</dbReference>
<dbReference type="InterPro" id="IPR039041">
    <property type="entry name" value="Nav/unc-53"/>
</dbReference>
<dbReference type="Pfam" id="PF25408">
    <property type="entry name" value="AAA_lid_NAV1"/>
    <property type="match status" value="1"/>
</dbReference>
<dbReference type="Gene3D" id="1.10.418.10">
    <property type="entry name" value="Calponin-like domain"/>
    <property type="match status" value="1"/>
</dbReference>
<feature type="compositionally biased region" description="Low complexity" evidence="3">
    <location>
        <begin position="439"/>
        <end position="452"/>
    </location>
</feature>
<dbReference type="InterPro" id="IPR057568">
    <property type="entry name" value="CortBP2_NAV1-like_AAA_lid"/>
</dbReference>
<feature type="compositionally biased region" description="Polar residues" evidence="3">
    <location>
        <begin position="324"/>
        <end position="342"/>
    </location>
</feature>
<feature type="compositionally biased region" description="Polar residues" evidence="3">
    <location>
        <begin position="182"/>
        <end position="206"/>
    </location>
</feature>
<feature type="compositionally biased region" description="Low complexity" evidence="3">
    <location>
        <begin position="288"/>
        <end position="309"/>
    </location>
</feature>
<feature type="compositionally biased region" description="Low complexity" evidence="3">
    <location>
        <begin position="133"/>
        <end position="151"/>
    </location>
</feature>
<dbReference type="GO" id="GO:0022008">
    <property type="term" value="P:neurogenesis"/>
    <property type="evidence" value="ECO:0007669"/>
    <property type="project" value="InterPro"/>
</dbReference>
<dbReference type="STRING" id="6832.A0A553PBF5"/>
<dbReference type="Pfam" id="PF23092">
    <property type="entry name" value="Ubiquitin_6"/>
    <property type="match status" value="1"/>
</dbReference>
<feature type="compositionally biased region" description="Polar residues" evidence="3">
    <location>
        <begin position="1350"/>
        <end position="1367"/>
    </location>
</feature>
<feature type="compositionally biased region" description="Pro residues" evidence="3">
    <location>
        <begin position="152"/>
        <end position="169"/>
    </location>
</feature>
<dbReference type="PANTHER" id="PTHR12784:SF28">
    <property type="entry name" value="PROTEIN SICKIE"/>
    <property type="match status" value="1"/>
</dbReference>
<feature type="region of interest" description="Disordered" evidence="3">
    <location>
        <begin position="811"/>
        <end position="1026"/>
    </location>
</feature>
<feature type="compositionally biased region" description="Polar residues" evidence="3">
    <location>
        <begin position="988"/>
        <end position="1008"/>
    </location>
</feature>
<proteinExistence type="inferred from homology"/>
<feature type="region of interest" description="Disordered" evidence="3">
    <location>
        <begin position="1040"/>
        <end position="1063"/>
    </location>
</feature>
<dbReference type="Proteomes" id="UP000318571">
    <property type="component" value="Chromosome 2"/>
</dbReference>
<feature type="compositionally biased region" description="Low complexity" evidence="3">
    <location>
        <begin position="887"/>
        <end position="904"/>
    </location>
</feature>
<dbReference type="SMART" id="SM00382">
    <property type="entry name" value="AAA"/>
    <property type="match status" value="1"/>
</dbReference>
<name>A0A553PBF5_TIGCA</name>
<evidence type="ECO:0000259" key="4">
    <source>
        <dbReference type="PROSITE" id="PS50021"/>
    </source>
</evidence>
<comment type="caution">
    <text evidence="5">The sequence shown here is derived from an EMBL/GenBank/DDBJ whole genome shotgun (WGS) entry which is preliminary data.</text>
</comment>
<dbReference type="SUPFAM" id="SSF47576">
    <property type="entry name" value="Calponin-homology domain, CH-domain"/>
    <property type="match status" value="1"/>
</dbReference>
<organism evidence="5 6">
    <name type="scientific">Tigriopus californicus</name>
    <name type="common">Marine copepod</name>
    <dbReference type="NCBI Taxonomy" id="6832"/>
    <lineage>
        <taxon>Eukaryota</taxon>
        <taxon>Metazoa</taxon>
        <taxon>Ecdysozoa</taxon>
        <taxon>Arthropoda</taxon>
        <taxon>Crustacea</taxon>
        <taxon>Multicrustacea</taxon>
        <taxon>Hexanauplia</taxon>
        <taxon>Copepoda</taxon>
        <taxon>Harpacticoida</taxon>
        <taxon>Harpacticidae</taxon>
        <taxon>Tigriopus</taxon>
    </lineage>
</organism>
<feature type="region of interest" description="Disordered" evidence="3">
    <location>
        <begin position="2033"/>
        <end position="2074"/>
    </location>
</feature>
<gene>
    <name evidence="5" type="ORF">TCAL_09848</name>
</gene>
<keyword evidence="6" id="KW-1185">Reference proteome</keyword>
<dbReference type="InterPro" id="IPR057126">
    <property type="entry name" value="NAV1-like_ubiquitin-like"/>
</dbReference>
<keyword evidence="2" id="KW-0175">Coiled coil</keyword>
<feature type="region of interest" description="Disordered" evidence="3">
    <location>
        <begin position="1340"/>
        <end position="1426"/>
    </location>
</feature>
<evidence type="ECO:0000256" key="2">
    <source>
        <dbReference type="ARBA" id="ARBA00023054"/>
    </source>
</evidence>
<feature type="region of interest" description="Disordered" evidence="3">
    <location>
        <begin position="1097"/>
        <end position="1141"/>
    </location>
</feature>
<reference evidence="5 6" key="1">
    <citation type="journal article" date="2018" name="Nat. Ecol. Evol.">
        <title>Genomic signatures of mitonuclear coevolution across populations of Tigriopus californicus.</title>
        <authorList>
            <person name="Barreto F.S."/>
            <person name="Watson E.T."/>
            <person name="Lima T.G."/>
            <person name="Willett C.S."/>
            <person name="Edmands S."/>
            <person name="Li W."/>
            <person name="Burton R.S."/>
        </authorList>
    </citation>
    <scope>NUCLEOTIDE SEQUENCE [LARGE SCALE GENOMIC DNA]</scope>
    <source>
        <strain evidence="5 6">San Diego</strain>
    </source>
</reference>
<dbReference type="InterPro" id="IPR003593">
    <property type="entry name" value="AAA+_ATPase"/>
</dbReference>
<feature type="compositionally biased region" description="Low complexity" evidence="3">
    <location>
        <begin position="1126"/>
        <end position="1136"/>
    </location>
</feature>
<comment type="similarity">
    <text evidence="1">Belongs to the Nav/unc-53 family.</text>
</comment>
<dbReference type="CDD" id="cd21212">
    <property type="entry name" value="CH_NAV2-like"/>
    <property type="match status" value="1"/>
</dbReference>
<sequence length="2096" mass="227874">MSVAASRMPMAQAASNSSQKSIIEIYTDWANHYLDKLKGRHPKIKDLQVELADGLVLADVIEAVMSQKVPEILRKPKTPSQMVHNLQACLNFLQTKGVAGVEDISASDLREGNLKSILGLFFQLSRFKQQQKLQAQQKVSTGDSRTSTPRVPSIPPSPAKPSGIPPPGSAIPQPSSAKKTKGSTMLSKLGSRQNSASSLKTSSQVNGAVGTSAPAVSPHKISGKSAIPNPSTPTKGSMLERFKLGGGMPKTNSPHTMLPKPASNGPGPQPSIRYQYSPRETGLGKRTSSSSGFSSARSVGSESSVSLSSDTNFPSPSALRRINENSTFSPAQTPVKTSSGSPKSLRAKKFASPTSARASPQHRNSSSPKRSPKFQRSNTSLGATEIKDYGPIDSVDNYPPHKNSRIPGSKPNNARSTPPTAIPQGHKPLQGSNSNSRIPTTGVPPTGTNTRGDVPPPPPPRDEMVQGCSVKPILVDGNNGEKPSGQTSATNDREEAMTASFHSRSCSLPRHTRPLEEGHSSTSPQIVAVVSPMPSLKKGMSLDSASVKAAMEAAACKSSTSGTKLDEGGDDDTSLKNLVPMAPIFGDKGEHAKSQHPHQQHPSFHLTNKTESPYGFSGNRGLSSNIAINTASIHQSGPSSLDLQRPVYASGSHSIDVGYLSDGDTAFFNNNKSAQSNLDDGYLSEGGASFYARKIQTRIALEKQKTAEEQRQKFSRPLPGLPEVLSANSPGNMKPQHSSLNCQQESIYRVVGNRNKPKSETGIQTETASAVKHNNQQQNGQHVDWKQAMAHNARVLSSQEKAMDEYLRRQRAAAEQHIQQANHHLSRQRPLVGTREDGRGASNYAPSSGFQSVPGTPSETRKARHPKTSSPLPNVGGNAGPSPHYYQQQQQQQHEQQQQQQQQHLKSRAHSSLTEGVGHYFMGSNPRGNGMGPNGHHRQQQHHPQLFSNMRNGGSLERKPKGGQDHQAFYGGTTCSSDSEYGRLLSTPMANRKSSVPTHGTNNTSPSGSLRRDPAFGSKSLPKGTSASLNYGLMLERIQQKRQQRGHTSGALSNGRANDGSLSDSNYATYSEIQGMRSGSQSPFSWLQPASTYASLQDPYPQWNGNPHDPSETSSFSGIASDAMGSNESLNSVSSSIQQARANSLTKARLMMHQRSISPRNNVKPNQISNSNFSRTTEQEKGFPSQNNEYYGVPFPANNGPGRFKSQPTSPSKPQGQGLSLPPNYNGSVYSSFKNNTDMEHDRFSNPDMSAMTLDQRTDYEIQKLRKELSDENDKVKNLTSQLVTNAHVVAAFEQSLSNMTSRLHHLTSTSEKKDSELNELRRTIDKLRQSGADMGLIAQPHDLMRQKSTDSVTSVCSNGSQAANGQNREREQGRKHSAPSSQKSIGPKRSGWLRHSFSKAFSKGGNAAKPGKCKGGSVSDMEDGGISSKLYYEDNKSEGEGKFPVPVPPRASSAASGSLLIEGERPPQRVEPELVAELKKQLLEKDSLLTETRLEALSSAHQLESLRETVTKMSSELMSLKTDNERLQTSLATQQPGGLKSLSSSQSSLNGSCSMNGISTHNPANEVYEGSRGQMTGESLRDTRDRPNSVTMSEVDSVLSGPSSLDLSGSTDPTNKEGGKLVTVSVIASTTRSIRLGVISVSGKSNWDLLDSLVHRLFKEYVMRVDPVSNLGLNAESIASYEVGEIKRTNCSTSKPEFLPYGYFVGNTTDIRINLKRAALNSQVDMVAFETLTPKSIVQRYVSLLVEHKRIILSGPTATGKTFMANTLAQFLINRKRENPGSTPTKSNEAQPSETQSNPIMNFHVDIHNKNDLKKLLIRICEHTQNEGSKGIVPQVLILDDLHHAGKLEEIFENTLTLSPETCPYIIGTMTQSTTSSTTNLQLKHNFRLVLFANHIEPVRGFLGRYLRKKLLDVETETRVHDGDMSSIVEWIPRVYIQVNKFLESHSCSEVTLGPGKFLNCPIDIRGSRKWFIDLWNNTLVPHLLDSVREGLQMYGRRVSWEDPIRFVQETWPWQDPPGDDLGNEALAPIRPQDVGYDNESPLAPMSHNGRPLSNSDSLGSGNGDSGNGSDPLFNMLMHLQEAAAHHPLPDDNLE</sequence>
<accession>A0A553PBF5</accession>
<dbReference type="InterPro" id="IPR001715">
    <property type="entry name" value="CH_dom"/>
</dbReference>
<feature type="region of interest" description="Disordered" evidence="3">
    <location>
        <begin position="1778"/>
        <end position="1798"/>
    </location>
</feature>
<dbReference type="PROSITE" id="PS50021">
    <property type="entry name" value="CH"/>
    <property type="match status" value="1"/>
</dbReference>
<dbReference type="InterPro" id="IPR027417">
    <property type="entry name" value="P-loop_NTPase"/>
</dbReference>
<dbReference type="Pfam" id="PF00307">
    <property type="entry name" value="CH"/>
    <property type="match status" value="1"/>
</dbReference>
<dbReference type="EMBL" id="VCGU01000005">
    <property type="protein sequence ID" value="TRY75006.1"/>
    <property type="molecule type" value="Genomic_DNA"/>
</dbReference>
<dbReference type="Gene3D" id="3.40.50.300">
    <property type="entry name" value="P-loop containing nucleotide triphosphate hydrolases"/>
    <property type="match status" value="1"/>
</dbReference>